<feature type="compositionally biased region" description="Low complexity" evidence="7">
    <location>
        <begin position="510"/>
        <end position="524"/>
    </location>
</feature>
<feature type="transmembrane region" description="Helical" evidence="8">
    <location>
        <begin position="275"/>
        <end position="297"/>
    </location>
</feature>
<feature type="transmembrane region" description="Helical" evidence="8">
    <location>
        <begin position="113"/>
        <end position="134"/>
    </location>
</feature>
<evidence type="ECO:0000313" key="11">
    <source>
        <dbReference type="Proteomes" id="UP001596972"/>
    </source>
</evidence>
<keyword evidence="11" id="KW-1185">Reference proteome</keyword>
<evidence type="ECO:0000256" key="3">
    <source>
        <dbReference type="ARBA" id="ARBA00022475"/>
    </source>
</evidence>
<feature type="transmembrane region" description="Helical" evidence="8">
    <location>
        <begin position="341"/>
        <end position="361"/>
    </location>
</feature>
<dbReference type="InterPro" id="IPR011701">
    <property type="entry name" value="MFS"/>
</dbReference>
<evidence type="ECO:0000256" key="8">
    <source>
        <dbReference type="SAM" id="Phobius"/>
    </source>
</evidence>
<accession>A0ABW3EJ74</accession>
<feature type="transmembrane region" description="Helical" evidence="8">
    <location>
        <begin position="174"/>
        <end position="197"/>
    </location>
</feature>
<feature type="transmembrane region" description="Helical" evidence="8">
    <location>
        <begin position="413"/>
        <end position="430"/>
    </location>
</feature>
<feature type="transmembrane region" description="Helical" evidence="8">
    <location>
        <begin position="20"/>
        <end position="44"/>
    </location>
</feature>
<reference evidence="11" key="1">
    <citation type="journal article" date="2019" name="Int. J. Syst. Evol. Microbiol.">
        <title>The Global Catalogue of Microorganisms (GCM) 10K type strain sequencing project: providing services to taxonomists for standard genome sequencing and annotation.</title>
        <authorList>
            <consortium name="The Broad Institute Genomics Platform"/>
            <consortium name="The Broad Institute Genome Sequencing Center for Infectious Disease"/>
            <person name="Wu L."/>
            <person name="Ma J."/>
        </authorList>
    </citation>
    <scope>NUCLEOTIDE SEQUENCE [LARGE SCALE GENOMIC DNA]</scope>
    <source>
        <strain evidence="11">JCM 31202</strain>
    </source>
</reference>
<dbReference type="SUPFAM" id="SSF103473">
    <property type="entry name" value="MFS general substrate transporter"/>
    <property type="match status" value="1"/>
</dbReference>
<organism evidence="10 11">
    <name type="scientific">Actinomadura sediminis</name>
    <dbReference type="NCBI Taxonomy" id="1038904"/>
    <lineage>
        <taxon>Bacteria</taxon>
        <taxon>Bacillati</taxon>
        <taxon>Actinomycetota</taxon>
        <taxon>Actinomycetes</taxon>
        <taxon>Streptosporangiales</taxon>
        <taxon>Thermomonosporaceae</taxon>
        <taxon>Actinomadura</taxon>
    </lineage>
</organism>
<evidence type="ECO:0000313" key="10">
    <source>
        <dbReference type="EMBL" id="MFD0900311.1"/>
    </source>
</evidence>
<dbReference type="InterPro" id="IPR036259">
    <property type="entry name" value="MFS_trans_sf"/>
</dbReference>
<feature type="transmembrane region" description="Helical" evidence="8">
    <location>
        <begin position="209"/>
        <end position="228"/>
    </location>
</feature>
<dbReference type="PANTHER" id="PTHR42718">
    <property type="entry name" value="MAJOR FACILITATOR SUPERFAMILY MULTIDRUG TRANSPORTER MFSC"/>
    <property type="match status" value="1"/>
</dbReference>
<dbReference type="Pfam" id="PF07690">
    <property type="entry name" value="MFS_1"/>
    <property type="match status" value="1"/>
</dbReference>
<evidence type="ECO:0000256" key="2">
    <source>
        <dbReference type="ARBA" id="ARBA00022448"/>
    </source>
</evidence>
<dbReference type="Gene3D" id="1.20.1250.20">
    <property type="entry name" value="MFS general substrate transporter like domains"/>
    <property type="match status" value="1"/>
</dbReference>
<keyword evidence="2" id="KW-0813">Transport</keyword>
<feature type="transmembrane region" description="Helical" evidence="8">
    <location>
        <begin position="234"/>
        <end position="254"/>
    </location>
</feature>
<feature type="domain" description="Major facilitator superfamily (MFS) profile" evidence="9">
    <location>
        <begin position="22"/>
        <end position="508"/>
    </location>
</feature>
<dbReference type="CDD" id="cd17321">
    <property type="entry name" value="MFS_MMR_MDR_like"/>
    <property type="match status" value="1"/>
</dbReference>
<dbReference type="Proteomes" id="UP001596972">
    <property type="component" value="Unassembled WGS sequence"/>
</dbReference>
<gene>
    <name evidence="10" type="ORF">ACFQ11_07905</name>
</gene>
<keyword evidence="3" id="KW-1003">Cell membrane</keyword>
<dbReference type="PROSITE" id="PS50850">
    <property type="entry name" value="MFS"/>
    <property type="match status" value="1"/>
</dbReference>
<keyword evidence="5 8" id="KW-1133">Transmembrane helix</keyword>
<feature type="transmembrane region" description="Helical" evidence="8">
    <location>
        <begin position="56"/>
        <end position="75"/>
    </location>
</feature>
<protein>
    <submittedName>
        <fullName evidence="10">MFS transporter</fullName>
    </submittedName>
</protein>
<sequence>MNTSTTVAAGAPARAGRREWFGVVVISLPTLLMSVDLSVLFLALPNLSADLAPSGAQQLWIVDVYGLMLASFLIPMGTLGDRLGRRALLLAGAAAFGAASVWAAFAGGPGSLIAARAAMGIAGATLAPCSLALINSMFADPRQRGAAVAVWMSCFMGGSVFGPIVGGVMLANWWWGSVFLLAVPVTVLLLATGPVLLPESRDPAAGRPDPVSVALAPAALLPVMYGITEGARNGWGPAPVVVAVLGLAGGAVFVRRQTRLARPVLDLSLFRNRTYRPALVLSVAGGAIQGGGLLMAYLHLQSVADLSPLAAGAWMIPATLAMVLGIMLGSGLSRRLRPAHITAGGLGLSTAGYLLVTQVGAGPGVPLLMVVGFTVAMAGIGPGISLGYGMVLEAVPPAKAGAASATVEAGGQFGVATGIAVLGSIGAAVYRDRLDVPGGVPAGVADAVREGVTGAVAVAPTLPGRLGGELLDSARDAFTAGLHSVAVVGAAMFVVLAGYVLVALRHVPPVGGAPPAEGPPEAAGRPSRAAAVTDEREPE</sequence>
<proteinExistence type="predicted"/>
<feature type="transmembrane region" description="Helical" evidence="8">
    <location>
        <begin position="480"/>
        <end position="502"/>
    </location>
</feature>
<evidence type="ECO:0000256" key="1">
    <source>
        <dbReference type="ARBA" id="ARBA00004651"/>
    </source>
</evidence>
<dbReference type="RefSeq" id="WP_378297277.1">
    <property type="nucleotide sequence ID" value="NZ_JBHTJA010000010.1"/>
</dbReference>
<feature type="transmembrane region" description="Helical" evidence="8">
    <location>
        <begin position="146"/>
        <end position="168"/>
    </location>
</feature>
<feature type="transmembrane region" description="Helical" evidence="8">
    <location>
        <begin position="309"/>
        <end position="329"/>
    </location>
</feature>
<dbReference type="PANTHER" id="PTHR42718:SF47">
    <property type="entry name" value="METHYL VIOLOGEN RESISTANCE PROTEIN SMVA"/>
    <property type="match status" value="1"/>
</dbReference>
<evidence type="ECO:0000256" key="5">
    <source>
        <dbReference type="ARBA" id="ARBA00022989"/>
    </source>
</evidence>
<keyword evidence="4 8" id="KW-0812">Transmembrane</keyword>
<comment type="caution">
    <text evidence="10">The sequence shown here is derived from an EMBL/GenBank/DDBJ whole genome shotgun (WGS) entry which is preliminary data.</text>
</comment>
<evidence type="ECO:0000256" key="6">
    <source>
        <dbReference type="ARBA" id="ARBA00023136"/>
    </source>
</evidence>
<dbReference type="InterPro" id="IPR020846">
    <property type="entry name" value="MFS_dom"/>
</dbReference>
<feature type="transmembrane region" description="Helical" evidence="8">
    <location>
        <begin position="367"/>
        <end position="392"/>
    </location>
</feature>
<feature type="transmembrane region" description="Helical" evidence="8">
    <location>
        <begin position="87"/>
        <end position="107"/>
    </location>
</feature>
<keyword evidence="6 8" id="KW-0472">Membrane</keyword>
<evidence type="ECO:0000259" key="9">
    <source>
        <dbReference type="PROSITE" id="PS50850"/>
    </source>
</evidence>
<evidence type="ECO:0000256" key="7">
    <source>
        <dbReference type="SAM" id="MobiDB-lite"/>
    </source>
</evidence>
<name>A0ABW3EJ74_9ACTN</name>
<feature type="region of interest" description="Disordered" evidence="7">
    <location>
        <begin position="510"/>
        <end position="539"/>
    </location>
</feature>
<comment type="subcellular location">
    <subcellularLocation>
        <location evidence="1">Cell membrane</location>
        <topology evidence="1">Multi-pass membrane protein</topology>
    </subcellularLocation>
</comment>
<dbReference type="EMBL" id="JBHTJA010000010">
    <property type="protein sequence ID" value="MFD0900311.1"/>
    <property type="molecule type" value="Genomic_DNA"/>
</dbReference>
<evidence type="ECO:0000256" key="4">
    <source>
        <dbReference type="ARBA" id="ARBA00022692"/>
    </source>
</evidence>